<dbReference type="KEGG" id="vcn:VOLCADRAFT_98221"/>
<keyword evidence="2" id="KW-1185">Reference proteome</keyword>
<protein>
    <submittedName>
        <fullName evidence="1">Uncharacterized protein</fullName>
    </submittedName>
</protein>
<dbReference type="GeneID" id="9620659"/>
<reference evidence="1 2" key="1">
    <citation type="journal article" date="2010" name="Science">
        <title>Genomic analysis of organismal complexity in the multicellular green alga Volvox carteri.</title>
        <authorList>
            <person name="Prochnik S.E."/>
            <person name="Umen J."/>
            <person name="Nedelcu A.M."/>
            <person name="Hallmann A."/>
            <person name="Miller S.M."/>
            <person name="Nishii I."/>
            <person name="Ferris P."/>
            <person name="Kuo A."/>
            <person name="Mitros T."/>
            <person name="Fritz-Laylin L.K."/>
            <person name="Hellsten U."/>
            <person name="Chapman J."/>
            <person name="Simakov O."/>
            <person name="Rensing S.A."/>
            <person name="Terry A."/>
            <person name="Pangilinan J."/>
            <person name="Kapitonov V."/>
            <person name="Jurka J."/>
            <person name="Salamov A."/>
            <person name="Shapiro H."/>
            <person name="Schmutz J."/>
            <person name="Grimwood J."/>
            <person name="Lindquist E."/>
            <person name="Lucas S."/>
            <person name="Grigoriev I.V."/>
            <person name="Schmitt R."/>
            <person name="Kirk D."/>
            <person name="Rokhsar D.S."/>
        </authorList>
    </citation>
    <scope>NUCLEOTIDE SEQUENCE [LARGE SCALE GENOMIC DNA]</scope>
    <source>
        <strain evidence="2">f. Nagariensis / Eve</strain>
    </source>
</reference>
<dbReference type="Proteomes" id="UP000001058">
    <property type="component" value="Unassembled WGS sequence"/>
</dbReference>
<evidence type="ECO:0000313" key="2">
    <source>
        <dbReference type="Proteomes" id="UP000001058"/>
    </source>
</evidence>
<name>D8UES3_VOLCA</name>
<dbReference type="InParanoid" id="D8UES3"/>
<gene>
    <name evidence="1" type="ORF">VOLCADRAFT_98221</name>
</gene>
<dbReference type="AlphaFoldDB" id="D8UES3"/>
<dbReference type="EMBL" id="GL378390">
    <property type="protein sequence ID" value="EFJ41780.1"/>
    <property type="molecule type" value="Genomic_DNA"/>
</dbReference>
<sequence length="415" mass="45055">MKLIFYYTTAANSQLQPSIILPAKGMETLHPALCYSGRLDAIHGRLAGVKWQYSCQTQGICKSHTKLKVTCTRSIMTPQEDSASTLTRQEESVLVSTSSCHAPANCSYIDYSHTLLWLHERSQLTVPSTSATNNRARHFDYWFASCLFPQARNCPCTAAEDASGCASFPKPPGLRCPAGPLSGLALWHAYIGQRRHPSSKHSSRNIIVQHQLIKWRSITNKLAVKERKRPESVYGSVASVLAMKQIDSTPQLTPSKPSKPTAYVLTSPSMQSHLQHLVCSSDLNPWTPSSLLAAMVLAATVIAKTFNGSLIHGDPMCVAPVLGLLFALAGLPVVHCNVAGGLAGNLQGPTSIIDSICSSSSAISLKQSLPWPPKGSFLRPKGVSDVHVKTVVVALVRWLPWQNRGQQLWDSSING</sequence>
<organism evidence="2">
    <name type="scientific">Volvox carteri f. nagariensis</name>
    <dbReference type="NCBI Taxonomy" id="3068"/>
    <lineage>
        <taxon>Eukaryota</taxon>
        <taxon>Viridiplantae</taxon>
        <taxon>Chlorophyta</taxon>
        <taxon>core chlorophytes</taxon>
        <taxon>Chlorophyceae</taxon>
        <taxon>CS clade</taxon>
        <taxon>Chlamydomonadales</taxon>
        <taxon>Volvocaceae</taxon>
        <taxon>Volvox</taxon>
    </lineage>
</organism>
<dbReference type="RefSeq" id="XP_002957126.1">
    <property type="nucleotide sequence ID" value="XM_002957080.1"/>
</dbReference>
<evidence type="ECO:0000313" key="1">
    <source>
        <dbReference type="EMBL" id="EFJ41780.1"/>
    </source>
</evidence>
<proteinExistence type="predicted"/>
<accession>D8UES3</accession>